<dbReference type="AlphaFoldDB" id="A0A5M8PJH7"/>
<organism evidence="2 3">
    <name type="scientific">Lasallia pustulata</name>
    <dbReference type="NCBI Taxonomy" id="136370"/>
    <lineage>
        <taxon>Eukaryota</taxon>
        <taxon>Fungi</taxon>
        <taxon>Dikarya</taxon>
        <taxon>Ascomycota</taxon>
        <taxon>Pezizomycotina</taxon>
        <taxon>Lecanoromycetes</taxon>
        <taxon>OSLEUM clade</taxon>
        <taxon>Umbilicariomycetidae</taxon>
        <taxon>Umbilicariales</taxon>
        <taxon>Umbilicariaceae</taxon>
        <taxon>Lasallia</taxon>
    </lineage>
</organism>
<sequence>MQKRRAKSQDWPAAYAELLTNLYKHHGRPAPWEAQNEQIHSEWRKGIIEHYAAEDPDNEAFLWCPILREYRLFETRAAAHIVLHSIGYSNAGYLFSEPDNGSGLIWSFRNGIVMPSFLESQFDEGDFILVPVEPTEPVKPCEWCFVLMNEKTRKYPVGETSTTYNELDGPPLEWKNDNRPARRFLSYHLVTTLLRYVPYEKPGWAEKRMTAPTGKLWVTQGPYLQRSMLKQLAAVLGDVNEAEVDKMFADGVFDQKNNKLEGEERLMAQEIFVAHEYTKLEEDDVQVEIVEERVDAGNVRAPGRI</sequence>
<proteinExistence type="predicted"/>
<dbReference type="OrthoDB" id="5386595at2759"/>
<dbReference type="Pfam" id="PF13391">
    <property type="entry name" value="HNH_2"/>
    <property type="match status" value="1"/>
</dbReference>
<reference evidence="2 3" key="1">
    <citation type="submission" date="2019-09" db="EMBL/GenBank/DDBJ databases">
        <title>The hologenome of the rock-dwelling lichen Lasallia pustulata.</title>
        <authorList>
            <person name="Greshake Tzovaras B."/>
            <person name="Segers F."/>
            <person name="Bicker A."/>
            <person name="Dal Grande F."/>
            <person name="Otte J."/>
            <person name="Hankeln T."/>
            <person name="Schmitt I."/>
            <person name="Ebersberger I."/>
        </authorList>
    </citation>
    <scope>NUCLEOTIDE SEQUENCE [LARGE SCALE GENOMIC DNA]</scope>
    <source>
        <strain evidence="2">A1-1</strain>
    </source>
</reference>
<evidence type="ECO:0000313" key="3">
    <source>
        <dbReference type="Proteomes" id="UP000324767"/>
    </source>
</evidence>
<dbReference type="InterPro" id="IPR003615">
    <property type="entry name" value="HNH_nuc"/>
</dbReference>
<dbReference type="EMBL" id="VXIT01000010">
    <property type="protein sequence ID" value="KAA6409583.1"/>
    <property type="molecule type" value="Genomic_DNA"/>
</dbReference>
<gene>
    <name evidence="2" type="ORF">FRX48_06194</name>
</gene>
<name>A0A5M8PJH7_9LECA</name>
<feature type="domain" description="HNH nuclease" evidence="1">
    <location>
        <begin position="77"/>
        <end position="129"/>
    </location>
</feature>
<accession>A0A5M8PJH7</accession>
<protein>
    <recommendedName>
        <fullName evidence="1">HNH nuclease domain-containing protein</fullName>
    </recommendedName>
</protein>
<evidence type="ECO:0000259" key="1">
    <source>
        <dbReference type="Pfam" id="PF13391"/>
    </source>
</evidence>
<comment type="caution">
    <text evidence="2">The sequence shown here is derived from an EMBL/GenBank/DDBJ whole genome shotgun (WGS) entry which is preliminary data.</text>
</comment>
<dbReference type="Proteomes" id="UP000324767">
    <property type="component" value="Unassembled WGS sequence"/>
</dbReference>
<evidence type="ECO:0000313" key="2">
    <source>
        <dbReference type="EMBL" id="KAA6409583.1"/>
    </source>
</evidence>